<accession>A0A413VKR6</accession>
<reference evidence="1 2" key="1">
    <citation type="submission" date="2018-08" db="EMBL/GenBank/DDBJ databases">
        <title>A genome reference for cultivated species of the human gut microbiota.</title>
        <authorList>
            <person name="Zou Y."/>
            <person name="Xue W."/>
            <person name="Luo G."/>
        </authorList>
    </citation>
    <scope>NUCLEOTIDE SEQUENCE [LARGE SCALE GENOMIC DNA]</scope>
    <source>
        <strain evidence="1 2">AM40-30BH</strain>
    </source>
</reference>
<gene>
    <name evidence="1" type="ORF">DW888_13490</name>
</gene>
<evidence type="ECO:0000313" key="1">
    <source>
        <dbReference type="EMBL" id="RHB34207.1"/>
    </source>
</evidence>
<dbReference type="AlphaFoldDB" id="A0A413VKR6"/>
<organism evidence="1 2">
    <name type="scientific">Bacteroides nordii</name>
    <dbReference type="NCBI Taxonomy" id="291645"/>
    <lineage>
        <taxon>Bacteria</taxon>
        <taxon>Pseudomonadati</taxon>
        <taxon>Bacteroidota</taxon>
        <taxon>Bacteroidia</taxon>
        <taxon>Bacteroidales</taxon>
        <taxon>Bacteroidaceae</taxon>
        <taxon>Bacteroides</taxon>
    </lineage>
</organism>
<dbReference type="RefSeq" id="WP_122201747.1">
    <property type="nucleotide sequence ID" value="NZ_CABJFV010000010.1"/>
</dbReference>
<evidence type="ECO:0000313" key="2">
    <source>
        <dbReference type="Proteomes" id="UP000284379"/>
    </source>
</evidence>
<sequence>MKKTLLLLLSGSFCLSISGQITRENNSVRNGDEIIKQQMQYKDPGRSGENVIWDFSMLKAVNPKYKLTFRAPELINDSIYIMGRDTLLKKDSDINHLIIGEEHSTMYYYQIKGDTMFCLGHENPVTLMHHKMPLPLMVFPFNYKRKIEQKFESEGLHTSLKRTNTYGNISVESDAYGKMILPSGDTLNNILRIKTVQIINDTSNIKKNKPSPGDIVKILLSRQQKQNPVKCHKQIEANTYSWYAKGYRYPIFETVQAFEVVDSLKNETFTTAYFYPPIDHYYLDDDPENLAVLDSLNNNKTDTNTSWISKNFSYNYWPNPVSTTLNIEYKLEDEAIVAITLYSSVYGVVKVIAPKHREKGLYKEAIDCSVLFPGAYIIKFDVRNESVSNIVLKK</sequence>
<dbReference type="EMBL" id="QSGO01000010">
    <property type="protein sequence ID" value="RHB34207.1"/>
    <property type="molecule type" value="Genomic_DNA"/>
</dbReference>
<name>A0A413VKR6_9BACE</name>
<protein>
    <submittedName>
        <fullName evidence="1">T9SS C-terminal target domain-containing protein</fullName>
    </submittedName>
</protein>
<proteinExistence type="predicted"/>
<dbReference type="Proteomes" id="UP000284379">
    <property type="component" value="Unassembled WGS sequence"/>
</dbReference>
<comment type="caution">
    <text evidence="1">The sequence shown here is derived from an EMBL/GenBank/DDBJ whole genome shotgun (WGS) entry which is preliminary data.</text>
</comment>